<evidence type="ECO:0000313" key="3">
    <source>
        <dbReference type="Proteomes" id="UP001595791"/>
    </source>
</evidence>
<evidence type="ECO:0000256" key="1">
    <source>
        <dbReference type="SAM" id="MobiDB-lite"/>
    </source>
</evidence>
<gene>
    <name evidence="2" type="primary">sctB</name>
    <name evidence="2" type="ORF">ACFOW7_11915</name>
</gene>
<evidence type="ECO:0000313" key="2">
    <source>
        <dbReference type="EMBL" id="MFC4160054.1"/>
    </source>
</evidence>
<dbReference type="NCBIfam" id="NF038055">
    <property type="entry name" value="T3SS_SctB_pilot"/>
    <property type="match status" value="2"/>
</dbReference>
<dbReference type="RefSeq" id="WP_378164467.1">
    <property type="nucleotide sequence ID" value="NZ_JBHSBU010000001.1"/>
</dbReference>
<name>A0ABV8MPT5_9NEIS</name>
<feature type="compositionally biased region" description="Basic and acidic residues" evidence="1">
    <location>
        <begin position="218"/>
        <end position="247"/>
    </location>
</feature>
<reference evidence="3" key="1">
    <citation type="journal article" date="2019" name="Int. J. Syst. Evol. Microbiol.">
        <title>The Global Catalogue of Microorganisms (GCM) 10K type strain sequencing project: providing services to taxonomists for standard genome sequencing and annotation.</title>
        <authorList>
            <consortium name="The Broad Institute Genomics Platform"/>
            <consortium name="The Broad Institute Genome Sequencing Center for Infectious Disease"/>
            <person name="Wu L."/>
            <person name="Ma J."/>
        </authorList>
    </citation>
    <scope>NUCLEOTIDE SEQUENCE [LARGE SCALE GENOMIC DNA]</scope>
    <source>
        <strain evidence="3">LMG 29894</strain>
    </source>
</reference>
<keyword evidence="3" id="KW-1185">Reference proteome</keyword>
<sequence>MPDIRISSQQNVLALDPSLQADAPLESGQQEEISHDLVAHLQLEGQRILAQMRSGAPDLEPPHNGKADSNEVNGALEQASVQLYADIFQFMALFMKFAQEMRQTARLDREMTLQSQVSALQAAADEMREAAASRFNAALAQGICQIGAGAIQMGGAAYSGYKAYKASGTYDVSSKGEHRIGFDTQSGQEMLKRGDTVRLGAEGVGSLANGTGTIARGSMDKEASEHDAKRSDQEAASRIHEAAREKAKETMDMMMDIIRDIRDKLAAMEQSNVEANRGIARNI</sequence>
<dbReference type="Proteomes" id="UP001595791">
    <property type="component" value="Unassembled WGS sequence"/>
</dbReference>
<dbReference type="EMBL" id="JBHSBU010000001">
    <property type="protein sequence ID" value="MFC4160054.1"/>
    <property type="molecule type" value="Genomic_DNA"/>
</dbReference>
<protein>
    <submittedName>
        <fullName evidence="2">Type III secretion system translocon subunit SctB</fullName>
    </submittedName>
</protein>
<comment type="caution">
    <text evidence="2">The sequence shown here is derived from an EMBL/GenBank/DDBJ whole genome shotgun (WGS) entry which is preliminary data.</text>
</comment>
<feature type="region of interest" description="Disordered" evidence="1">
    <location>
        <begin position="210"/>
        <end position="247"/>
    </location>
</feature>
<organism evidence="2 3">
    <name type="scientific">Chitinimonas lacunae</name>
    <dbReference type="NCBI Taxonomy" id="1963018"/>
    <lineage>
        <taxon>Bacteria</taxon>
        <taxon>Pseudomonadati</taxon>
        <taxon>Pseudomonadota</taxon>
        <taxon>Betaproteobacteria</taxon>
        <taxon>Neisseriales</taxon>
        <taxon>Chitinibacteraceae</taxon>
        <taxon>Chitinimonas</taxon>
    </lineage>
</organism>
<accession>A0ABV8MPT5</accession>
<proteinExistence type="predicted"/>